<evidence type="ECO:0000256" key="3">
    <source>
        <dbReference type="ARBA" id="ARBA00022448"/>
    </source>
</evidence>
<evidence type="ECO:0000313" key="12">
    <source>
        <dbReference type="Proteomes" id="UP000050413"/>
    </source>
</evidence>
<dbReference type="InterPro" id="IPR000515">
    <property type="entry name" value="MetI-like"/>
</dbReference>
<feature type="transmembrane region" description="Helical" evidence="8">
    <location>
        <begin position="330"/>
        <end position="349"/>
    </location>
</feature>
<keyword evidence="3 8" id="KW-0813">Transport</keyword>
<keyword evidence="13" id="KW-1185">Reference proteome</keyword>
<dbReference type="NCBIfam" id="TIGR01726">
    <property type="entry name" value="HEQRo_perm_3TM"/>
    <property type="match status" value="1"/>
</dbReference>
<dbReference type="EMBL" id="FBYC01000004">
    <property type="protein sequence ID" value="CUX83418.1"/>
    <property type="molecule type" value="Genomic_DNA"/>
</dbReference>
<evidence type="ECO:0000313" key="10">
    <source>
        <dbReference type="EMBL" id="CUX83418.1"/>
    </source>
</evidence>
<name>A0A0P7YJ37_9RHOB</name>
<evidence type="ECO:0000256" key="4">
    <source>
        <dbReference type="ARBA" id="ARBA00022475"/>
    </source>
</evidence>
<dbReference type="PROSITE" id="PS50928">
    <property type="entry name" value="ABC_TM1"/>
    <property type="match status" value="1"/>
</dbReference>
<feature type="transmembrane region" description="Helical" evidence="8">
    <location>
        <begin position="121"/>
        <end position="144"/>
    </location>
</feature>
<evidence type="ECO:0000256" key="6">
    <source>
        <dbReference type="ARBA" id="ARBA00022989"/>
    </source>
</evidence>
<evidence type="ECO:0000313" key="11">
    <source>
        <dbReference type="EMBL" id="KPP90704.1"/>
    </source>
</evidence>
<dbReference type="Gene3D" id="1.10.3720.10">
    <property type="entry name" value="MetI-like"/>
    <property type="match status" value="1"/>
</dbReference>
<feature type="transmembrane region" description="Helical" evidence="8">
    <location>
        <begin position="199"/>
        <end position="218"/>
    </location>
</feature>
<dbReference type="InterPro" id="IPR043429">
    <property type="entry name" value="ArtM/GltK/GlnP/TcyL/YhdX-like"/>
</dbReference>
<keyword evidence="5 8" id="KW-0812">Transmembrane</keyword>
<dbReference type="RefSeq" id="WP_072247002.1">
    <property type="nucleotide sequence ID" value="NZ_FBYC01000004.1"/>
</dbReference>
<reference evidence="11 12" key="1">
    <citation type="submission" date="2015-09" db="EMBL/GenBank/DDBJ databases">
        <title>Identification and resolution of microdiversity through metagenomic sequencing of parallel consortia.</title>
        <authorList>
            <person name="Nelson W.C."/>
            <person name="Romine M.F."/>
            <person name="Lindemann S.R."/>
        </authorList>
    </citation>
    <scope>NUCLEOTIDE SEQUENCE [LARGE SCALE GENOMIC DNA]</scope>
    <source>
        <strain evidence="11">HL-91</strain>
    </source>
</reference>
<dbReference type="Proteomes" id="UP000050413">
    <property type="component" value="Unassembled WGS sequence"/>
</dbReference>
<dbReference type="GO" id="GO:0022857">
    <property type="term" value="F:transmembrane transporter activity"/>
    <property type="evidence" value="ECO:0007669"/>
    <property type="project" value="InterPro"/>
</dbReference>
<feature type="transmembrane region" description="Helical" evidence="8">
    <location>
        <begin position="88"/>
        <end position="109"/>
    </location>
</feature>
<proteinExistence type="inferred from homology"/>
<organism evidence="11 12">
    <name type="scientific">Roseibaca calidilacus</name>
    <dbReference type="NCBI Taxonomy" id="1666912"/>
    <lineage>
        <taxon>Bacteria</taxon>
        <taxon>Pseudomonadati</taxon>
        <taxon>Pseudomonadota</taxon>
        <taxon>Alphaproteobacteria</taxon>
        <taxon>Rhodobacterales</taxon>
        <taxon>Paracoccaceae</taxon>
        <taxon>Roseinatronobacter</taxon>
    </lineage>
</organism>
<feature type="transmembrane region" description="Helical" evidence="8">
    <location>
        <begin position="156"/>
        <end position="178"/>
    </location>
</feature>
<comment type="subcellular location">
    <subcellularLocation>
        <location evidence="1">Cell inner membrane</location>
        <topology evidence="1">Multi-pass membrane protein</topology>
    </subcellularLocation>
    <subcellularLocation>
        <location evidence="8">Cell membrane</location>
        <topology evidence="8">Multi-pass membrane protein</topology>
    </subcellularLocation>
</comment>
<comment type="caution">
    <text evidence="11">The sequence shown here is derived from an EMBL/GenBank/DDBJ whole genome shotgun (WGS) entry which is preliminary data.</text>
</comment>
<dbReference type="EMBL" id="LJSG01000016">
    <property type="protein sequence ID" value="KPP90704.1"/>
    <property type="molecule type" value="Genomic_DNA"/>
</dbReference>
<comment type="similarity">
    <text evidence="2">Belongs to the binding-protein-dependent transport system permease family. HisMQ subfamily.</text>
</comment>
<dbReference type="PANTHER" id="PTHR30614:SF41">
    <property type="entry name" value="INNER MEMBRANE AMINO-ACID ABC TRANSPORTER PERMEASE PROTEIN YHDY"/>
    <property type="match status" value="1"/>
</dbReference>
<evidence type="ECO:0000256" key="2">
    <source>
        <dbReference type="ARBA" id="ARBA00010072"/>
    </source>
</evidence>
<keyword evidence="6 8" id="KW-1133">Transmembrane helix</keyword>
<dbReference type="InterPro" id="IPR035906">
    <property type="entry name" value="MetI-like_sf"/>
</dbReference>
<protein>
    <submittedName>
        <fullName evidence="11">General L-amino acid transport system permease protein</fullName>
    </submittedName>
</protein>
<dbReference type="STRING" id="1666912.Ga0058931_2972"/>
<dbReference type="GO" id="GO:0043190">
    <property type="term" value="C:ATP-binding cassette (ABC) transporter complex"/>
    <property type="evidence" value="ECO:0007669"/>
    <property type="project" value="InterPro"/>
</dbReference>
<gene>
    <name evidence="11" type="primary">aapM</name>
    <name evidence="10" type="ORF">Ga0058931_2972</name>
    <name evidence="11" type="ORF">HLUCCA05_04660</name>
</gene>
<dbReference type="Pfam" id="PF00528">
    <property type="entry name" value="BPD_transp_1"/>
    <property type="match status" value="1"/>
</dbReference>
<dbReference type="InterPro" id="IPR010065">
    <property type="entry name" value="AA_ABC_transptr_permease_3TM"/>
</dbReference>
<feature type="domain" description="ABC transmembrane type-1" evidence="9">
    <location>
        <begin position="154"/>
        <end position="344"/>
    </location>
</feature>
<evidence type="ECO:0000313" key="13">
    <source>
        <dbReference type="Proteomes" id="UP000182045"/>
    </source>
</evidence>
<accession>A0A0P7YJ37</accession>
<evidence type="ECO:0000256" key="8">
    <source>
        <dbReference type="RuleBase" id="RU363032"/>
    </source>
</evidence>
<evidence type="ECO:0000259" key="9">
    <source>
        <dbReference type="PROSITE" id="PS50928"/>
    </source>
</evidence>
<dbReference type="CDD" id="cd06261">
    <property type="entry name" value="TM_PBP2"/>
    <property type="match status" value="1"/>
</dbReference>
<dbReference type="Proteomes" id="UP000182045">
    <property type="component" value="Unassembled WGS sequence"/>
</dbReference>
<reference evidence="10 13" key="2">
    <citation type="submission" date="2016-01" db="EMBL/GenBank/DDBJ databases">
        <authorList>
            <person name="Varghese N."/>
        </authorList>
    </citation>
    <scope>NUCLEOTIDE SEQUENCE [LARGE SCALE GENOMIC DNA]</scope>
    <source>
        <strain evidence="10 13">HL-91</strain>
    </source>
</reference>
<feature type="transmembrane region" description="Helical" evidence="8">
    <location>
        <begin position="224"/>
        <end position="243"/>
    </location>
</feature>
<dbReference type="GO" id="GO:0006865">
    <property type="term" value="P:amino acid transport"/>
    <property type="evidence" value="ECO:0007669"/>
    <property type="project" value="TreeGrafter"/>
</dbReference>
<keyword evidence="4" id="KW-1003">Cell membrane</keyword>
<dbReference type="PANTHER" id="PTHR30614">
    <property type="entry name" value="MEMBRANE COMPONENT OF AMINO ACID ABC TRANSPORTER"/>
    <property type="match status" value="1"/>
</dbReference>
<sequence length="361" mass="39198">MIPPSPPPPTRDNLLKEWAGTPVNALVSLVSATLAVLVVWALLDWAVLSAVSPLRQMEDCTGATGACWRFYVEKSRFMLFGTYPFAEHWRPALVCAALLALSVAVGLRLTGRLRGLGPATLVTMWCAVIPLSFLLMSGGFAGLAPVDMSRWNGMPVLLILSVIAIALAFPLGVVLAVLRHQTRWPVLRRAAIVYIEGMRGFPMVTVLFVGVFVLPLTLPPDTRISPVIATLIALVFFHASYFAEDVRGGMQSLHVGQQEAAASLGLSWLQSMRFILLPQALTRSLPALVNSVIGAYKDTSLVVVLGIHDLTSTARMAFSEPGWGQFALEAYAFVGIWFLLSCAFLSWVGRELHRSEGAKGR</sequence>
<evidence type="ECO:0000256" key="1">
    <source>
        <dbReference type="ARBA" id="ARBA00004429"/>
    </source>
</evidence>
<evidence type="ECO:0000256" key="7">
    <source>
        <dbReference type="ARBA" id="ARBA00023136"/>
    </source>
</evidence>
<evidence type="ECO:0000256" key="5">
    <source>
        <dbReference type="ARBA" id="ARBA00022692"/>
    </source>
</evidence>
<feature type="transmembrane region" description="Helical" evidence="8">
    <location>
        <begin position="21"/>
        <end position="43"/>
    </location>
</feature>
<dbReference type="SUPFAM" id="SSF161098">
    <property type="entry name" value="MetI-like"/>
    <property type="match status" value="1"/>
</dbReference>
<keyword evidence="7 8" id="KW-0472">Membrane</keyword>
<dbReference type="AlphaFoldDB" id="A0A0P7YJ37"/>